<evidence type="ECO:0000313" key="10">
    <source>
        <dbReference type="EMBL" id="MDX8335746.1"/>
    </source>
</evidence>
<dbReference type="NCBIfam" id="TIGR01498">
    <property type="entry name" value="folK"/>
    <property type="match status" value="1"/>
</dbReference>
<keyword evidence="8" id="KW-0456">Lyase</keyword>
<comment type="catalytic activity">
    <reaction evidence="8">
        <text>7,8-dihydroneopterin = 6-hydroxymethyl-7,8-dihydropterin + glycolaldehyde</text>
        <dbReference type="Rhea" id="RHEA:10540"/>
        <dbReference type="ChEBI" id="CHEBI:17001"/>
        <dbReference type="ChEBI" id="CHEBI:17071"/>
        <dbReference type="ChEBI" id="CHEBI:44841"/>
        <dbReference type="EC" id="4.1.2.25"/>
    </reaction>
</comment>
<gene>
    <name evidence="10" type="primary">folK</name>
    <name evidence="10" type="ORF">RFV38_04370</name>
</gene>
<dbReference type="Gene3D" id="3.30.70.560">
    <property type="entry name" value="7,8-Dihydro-6-hydroxymethylpterin-pyrophosphokinase HPPK"/>
    <property type="match status" value="1"/>
</dbReference>
<reference evidence="11" key="1">
    <citation type="submission" date="2023-07" db="EMBL/GenBank/DDBJ databases">
        <authorList>
            <person name="Colorado M.A."/>
            <person name="Villamil L.M."/>
            <person name="Melo J.F."/>
            <person name="Rodriguez J.A."/>
            <person name="Ruiz R.Y."/>
        </authorList>
    </citation>
    <scope>NUCLEOTIDE SEQUENCE [LARGE SCALE GENOMIC DNA]</scope>
    <source>
        <strain evidence="11">C33</strain>
    </source>
</reference>
<dbReference type="EMBL" id="JAVIKH010000004">
    <property type="protein sequence ID" value="MDX8335746.1"/>
    <property type="molecule type" value="Genomic_DNA"/>
</dbReference>
<evidence type="ECO:0000256" key="1">
    <source>
        <dbReference type="ARBA" id="ARBA00005051"/>
    </source>
</evidence>
<feature type="domain" description="7,8-dihydro-6-hydroxymethylpterin-pyrophosphokinase" evidence="9">
    <location>
        <begin position="206"/>
        <end position="217"/>
    </location>
</feature>
<dbReference type="RefSeq" id="WP_320313152.1">
    <property type="nucleotide sequence ID" value="NZ_JAVIKH010000004.1"/>
</dbReference>
<evidence type="ECO:0000259" key="9">
    <source>
        <dbReference type="PROSITE" id="PS00794"/>
    </source>
</evidence>
<protein>
    <recommendedName>
        <fullName evidence="8">Bifunctional folate synthesis protein</fullName>
    </recommendedName>
    <domain>
        <recommendedName>
            <fullName evidence="8">Dihydroneopterin aldolase</fullName>
            <shortName evidence="8">DHNA</shortName>
            <ecNumber evidence="8">4.1.2.25</ecNumber>
        </recommendedName>
        <alternativeName>
            <fullName evidence="8">7,8-dihydroneopterin aldolase</fullName>
        </alternativeName>
    </domain>
    <domain>
        <recommendedName>
            <fullName evidence="8">2-amino-4-hydroxy-6-hydroxymethyldihydropteridine pyrophosphokinase</fullName>
            <ecNumber evidence="8">2.7.6.3</ecNumber>
        </recommendedName>
        <alternativeName>
            <fullName evidence="8">6-hydroxymethyl-7,8-dihydropterin pyrophosphokinase</fullName>
            <shortName evidence="8">PPPK</shortName>
        </alternativeName>
        <alternativeName>
            <fullName evidence="8">7,8-dihydro-6-hydroxymethylpterin pyrophosphokinase</fullName>
            <shortName evidence="8">HPPK</shortName>
        </alternativeName>
    </domain>
</protein>
<keyword evidence="7 8" id="KW-0289">Folate biosynthesis</keyword>
<dbReference type="SMART" id="SM00905">
    <property type="entry name" value="FolB"/>
    <property type="match status" value="1"/>
</dbReference>
<dbReference type="InterPro" id="IPR035907">
    <property type="entry name" value="Hppk_sf"/>
</dbReference>
<dbReference type="Pfam" id="PF01288">
    <property type="entry name" value="HPPK"/>
    <property type="match status" value="1"/>
</dbReference>
<dbReference type="SUPFAM" id="SSF55083">
    <property type="entry name" value="6-hydroxymethyl-7,8-dihydropterin pyrophosphokinase, HPPK"/>
    <property type="match status" value="1"/>
</dbReference>
<dbReference type="EC" id="2.7.6.3" evidence="8"/>
<dbReference type="CDD" id="cd00534">
    <property type="entry name" value="DHNA_DHNTPE"/>
    <property type="match status" value="1"/>
</dbReference>
<dbReference type="PROSITE" id="PS00794">
    <property type="entry name" value="HPPK"/>
    <property type="match status" value="1"/>
</dbReference>
<dbReference type="InterPro" id="IPR006156">
    <property type="entry name" value="Dihydroneopterin_aldolase"/>
</dbReference>
<dbReference type="EC" id="4.1.2.25" evidence="8"/>
<dbReference type="InterPro" id="IPR043133">
    <property type="entry name" value="GTP-CH-I_C/QueF"/>
</dbReference>
<dbReference type="Proteomes" id="UP001279681">
    <property type="component" value="Unassembled WGS sequence"/>
</dbReference>
<dbReference type="GO" id="GO:0003848">
    <property type="term" value="F:2-amino-4-hydroxy-6-hydroxymethyldihydropteridine diphosphokinase activity"/>
    <property type="evidence" value="ECO:0007669"/>
    <property type="project" value="UniProtKB-EC"/>
</dbReference>
<evidence type="ECO:0000313" key="11">
    <source>
        <dbReference type="Proteomes" id="UP001279681"/>
    </source>
</evidence>
<dbReference type="NCBIfam" id="TIGR00525">
    <property type="entry name" value="folB"/>
    <property type="match status" value="1"/>
</dbReference>
<organism evidence="10 11">
    <name type="scientific">Candidatus Cetobacterium colombiensis</name>
    <dbReference type="NCBI Taxonomy" id="3073100"/>
    <lineage>
        <taxon>Bacteria</taxon>
        <taxon>Fusobacteriati</taxon>
        <taxon>Fusobacteriota</taxon>
        <taxon>Fusobacteriia</taxon>
        <taxon>Fusobacteriales</taxon>
        <taxon>Fusobacteriaceae</taxon>
        <taxon>Cetobacterium</taxon>
    </lineage>
</organism>
<comment type="similarity">
    <text evidence="2">In the N-terminal section; belongs to the DHNA family.</text>
</comment>
<comment type="caution">
    <text evidence="10">The sequence shown here is derived from an EMBL/GenBank/DDBJ whole genome shotgun (WGS) entry which is preliminary data.</text>
</comment>
<comment type="pathway">
    <text evidence="1">Cofactor biosynthesis; tetrahydrofolate biosynthesis; 2-amino-4-hydroxy-6-hydroxymethyl-7,8-dihydropteridine diphosphate from 7,8-dihydroneopterin triphosphate: step 4/4.</text>
</comment>
<keyword evidence="4" id="KW-0547">Nucleotide-binding</keyword>
<evidence type="ECO:0000256" key="7">
    <source>
        <dbReference type="ARBA" id="ARBA00022909"/>
    </source>
</evidence>
<dbReference type="CDD" id="cd00483">
    <property type="entry name" value="HPPK"/>
    <property type="match status" value="1"/>
</dbReference>
<name>A0ABU4W8A9_9FUSO</name>
<dbReference type="InterPro" id="IPR000550">
    <property type="entry name" value="Hppk"/>
</dbReference>
<comment type="function">
    <text evidence="8">Catalyzes the conversion of 7,8-dihydroneopterin to 6-hydroxymethyl-7,8-dihydropterin.</text>
</comment>
<keyword evidence="6" id="KW-0067">ATP-binding</keyword>
<accession>A0ABU4W8A9</accession>
<evidence type="ECO:0000256" key="5">
    <source>
        <dbReference type="ARBA" id="ARBA00022777"/>
    </source>
</evidence>
<dbReference type="Gene3D" id="3.30.1130.10">
    <property type="match status" value="1"/>
</dbReference>
<dbReference type="PANTHER" id="PTHR43071">
    <property type="entry name" value="2-AMINO-4-HYDROXY-6-HYDROXYMETHYLDIHYDROPTERIDINE PYROPHOSPHOKINASE"/>
    <property type="match status" value="1"/>
</dbReference>
<evidence type="ECO:0000256" key="8">
    <source>
        <dbReference type="RuleBase" id="RU362079"/>
    </source>
</evidence>
<comment type="pathway">
    <text evidence="8">Cofactor biosynthesis; tetrahydrofolate biosynthesis; 2-amino-4-hydroxy-6-hydroxymethyl-7,8-dihydropteridine diphosphate from 7,8-dihydroneopterin triphosphate: step 3/4.</text>
</comment>
<evidence type="ECO:0000256" key="6">
    <source>
        <dbReference type="ARBA" id="ARBA00022840"/>
    </source>
</evidence>
<keyword evidence="5" id="KW-0418">Kinase</keyword>
<comment type="similarity">
    <text evidence="8">Belongs to the DHNA family.</text>
</comment>
<dbReference type="InterPro" id="IPR006157">
    <property type="entry name" value="FolB_dom"/>
</dbReference>
<dbReference type="SUPFAM" id="SSF55620">
    <property type="entry name" value="Tetrahydrobiopterin biosynthesis enzymes-like"/>
    <property type="match status" value="1"/>
</dbReference>
<evidence type="ECO:0000256" key="4">
    <source>
        <dbReference type="ARBA" id="ARBA00022741"/>
    </source>
</evidence>
<evidence type="ECO:0000256" key="3">
    <source>
        <dbReference type="ARBA" id="ARBA00022679"/>
    </source>
</evidence>
<dbReference type="Pfam" id="PF02152">
    <property type="entry name" value="FolB"/>
    <property type="match status" value="1"/>
</dbReference>
<dbReference type="NCBIfam" id="TIGR00526">
    <property type="entry name" value="folB_dom"/>
    <property type="match status" value="1"/>
</dbReference>
<keyword evidence="11" id="KW-1185">Reference proteome</keyword>
<evidence type="ECO:0000256" key="2">
    <source>
        <dbReference type="ARBA" id="ARBA00009640"/>
    </source>
</evidence>
<dbReference type="PANTHER" id="PTHR43071:SF1">
    <property type="entry name" value="2-AMINO-4-HYDROXY-6-HYDROXYMETHYLDIHYDROPTERIDINE PYROPHOSPHOKINASE"/>
    <property type="match status" value="1"/>
</dbReference>
<proteinExistence type="inferred from homology"/>
<sequence length="273" mass="31574">MDKIYIENLEFIGNHGVFPEEKFLHQKFIISVTMETCTRKAGVGDDLTHSTHYGFVSEDIERVFFSKSFDLIEALAENIAKEILIKYPLIKNVKVMVKKPWAPIKKHFDFVAVEITRSRNIAYLSIGTNIGNLKSNLEEAITNISSLENTQIKKISNFLETEPFGDVKQDNFLNACLEIETLFTPQELLKELLNIEIKMGRIREIKWGPRIIDLDILLFNNFIVQEENLVIPHPWMCERSFVLDPLNEIAPNIVHPLENKYISILKRDLDKSI</sequence>
<keyword evidence="3 10" id="KW-0808">Transferase</keyword>